<evidence type="ECO:0000259" key="9">
    <source>
        <dbReference type="Pfam" id="PF08377"/>
    </source>
</evidence>
<feature type="region of interest" description="Disordered" evidence="8">
    <location>
        <begin position="1297"/>
        <end position="1378"/>
    </location>
</feature>
<feature type="region of interest" description="Disordered" evidence="8">
    <location>
        <begin position="579"/>
        <end position="658"/>
    </location>
</feature>
<dbReference type="GO" id="GO:0031175">
    <property type="term" value="P:neuron projection development"/>
    <property type="evidence" value="ECO:0000318"/>
    <property type="project" value="GO_Central"/>
</dbReference>
<feature type="compositionally biased region" description="Basic and acidic residues" evidence="8">
    <location>
        <begin position="175"/>
        <end position="194"/>
    </location>
</feature>
<reference evidence="11" key="1">
    <citation type="submission" date="2011-05" db="EMBL/GenBank/DDBJ databases">
        <title>Insights into the evolution of the great apes provided by the gorilla genome.</title>
        <authorList>
            <person name="Scally A."/>
        </authorList>
    </citation>
    <scope>NUCLEOTIDE SEQUENCE [LARGE SCALE GENOMIC DNA]</scope>
</reference>
<dbReference type="Ensembl" id="ENSGGOT00000029465.2">
    <property type="protein sequence ID" value="ENSGGOP00000016785.1"/>
    <property type="gene ID" value="ENSGGOG00000027310.2"/>
</dbReference>
<feature type="compositionally biased region" description="Basic and acidic residues" evidence="8">
    <location>
        <begin position="414"/>
        <end position="424"/>
    </location>
</feature>
<dbReference type="EMBL" id="CABD030018399">
    <property type="status" value="NOT_ANNOTATED_CDS"/>
    <property type="molecule type" value="Genomic_DNA"/>
</dbReference>
<feature type="compositionally biased region" description="Polar residues" evidence="8">
    <location>
        <begin position="1609"/>
        <end position="1619"/>
    </location>
</feature>
<feature type="compositionally biased region" description="Basic and acidic residues" evidence="8">
    <location>
        <begin position="207"/>
        <end position="221"/>
    </location>
</feature>
<keyword evidence="11" id="KW-1185">Reference proteome</keyword>
<dbReference type="GO" id="GO:0000226">
    <property type="term" value="P:microtubule cytoskeleton organization"/>
    <property type="evidence" value="ECO:0000318"/>
    <property type="project" value="GO_Central"/>
</dbReference>
<dbReference type="GO" id="GO:0005874">
    <property type="term" value="C:microtubule"/>
    <property type="evidence" value="ECO:0007669"/>
    <property type="project" value="UniProtKB-KW"/>
</dbReference>
<organism evidence="10 11">
    <name type="scientific">Gorilla gorilla gorilla</name>
    <name type="common">Western lowland gorilla</name>
    <dbReference type="NCBI Taxonomy" id="9595"/>
    <lineage>
        <taxon>Eukaryota</taxon>
        <taxon>Metazoa</taxon>
        <taxon>Chordata</taxon>
        <taxon>Craniata</taxon>
        <taxon>Vertebrata</taxon>
        <taxon>Euteleostomi</taxon>
        <taxon>Mammalia</taxon>
        <taxon>Eutheria</taxon>
        <taxon>Euarchontoglires</taxon>
        <taxon>Primates</taxon>
        <taxon>Haplorrhini</taxon>
        <taxon>Catarrhini</taxon>
        <taxon>Hominidae</taxon>
        <taxon>Gorilla</taxon>
    </lineage>
</organism>
<feature type="compositionally biased region" description="Low complexity" evidence="8">
    <location>
        <begin position="1587"/>
        <end position="1603"/>
    </location>
</feature>
<feature type="region of interest" description="Disordered" evidence="8">
    <location>
        <begin position="1779"/>
        <end position="1801"/>
    </location>
</feature>
<feature type="compositionally biased region" description="Basic and acidic residues" evidence="8">
    <location>
        <begin position="364"/>
        <end position="380"/>
    </location>
</feature>
<accession>G3RLX2</accession>
<reference evidence="10 11" key="2">
    <citation type="journal article" date="2012" name="Nature">
        <title>Insights into hominid evolution from the gorilla genome sequence.</title>
        <authorList>
            <person name="Scally A."/>
            <person name="Dutheil J.Y."/>
            <person name="Hillier L.W."/>
            <person name="Jordan G.E."/>
            <person name="Goodhead I."/>
            <person name="Herrero J."/>
            <person name="Hobolth A."/>
            <person name="Lappalainen T."/>
            <person name="Mailund T."/>
            <person name="Marques-Bonet T."/>
            <person name="McCarthy S."/>
            <person name="Montgomery S.H."/>
            <person name="Schwalie P.C."/>
            <person name="Tang Y.A."/>
            <person name="Ward M.C."/>
            <person name="Xue Y."/>
            <person name="Yngvadottir B."/>
            <person name="Alkan C."/>
            <person name="Andersen L.N."/>
            <person name="Ayub Q."/>
            <person name="Ball E.V."/>
            <person name="Beal K."/>
            <person name="Bradley B.J."/>
            <person name="Chen Y."/>
            <person name="Clee C.M."/>
            <person name="Fitzgerald S."/>
            <person name="Graves T.A."/>
            <person name="Gu Y."/>
            <person name="Heath P."/>
            <person name="Heger A."/>
            <person name="Karakoc E."/>
            <person name="Kolb-Kokocinski A."/>
            <person name="Laird G.K."/>
            <person name="Lunter G."/>
            <person name="Meader S."/>
            <person name="Mort M."/>
            <person name="Mullikin J.C."/>
            <person name="Munch K."/>
            <person name="O'Connor T.D."/>
            <person name="Phillips A.D."/>
            <person name="Prado-Martinez J."/>
            <person name="Rogers A.S."/>
            <person name="Sajjadian S."/>
            <person name="Schmidt D."/>
            <person name="Shaw K."/>
            <person name="Simpson J.T."/>
            <person name="Stenson P.D."/>
            <person name="Turner D.J."/>
            <person name="Vigilant L."/>
            <person name="Vilella A.J."/>
            <person name="Whitener W."/>
            <person name="Zhu B."/>
            <person name="Cooper D.N."/>
            <person name="de Jong P."/>
            <person name="Dermitzakis E.T."/>
            <person name="Eichler E.E."/>
            <person name="Flicek P."/>
            <person name="Goldman N."/>
            <person name="Mundy N.I."/>
            <person name="Ning Z."/>
            <person name="Odom D.T."/>
            <person name="Ponting C.P."/>
            <person name="Quail M.A."/>
            <person name="Ryder O.A."/>
            <person name="Searle S.M."/>
            <person name="Warren W.C."/>
            <person name="Wilson R.K."/>
            <person name="Schierup M.H."/>
            <person name="Rogers J."/>
            <person name="Tyler-Smith C."/>
            <person name="Durbin R."/>
        </authorList>
    </citation>
    <scope>NUCLEOTIDE SEQUENCE [LARGE SCALE GENOMIC DNA]</scope>
</reference>
<feature type="compositionally biased region" description="Low complexity" evidence="8">
    <location>
        <begin position="1562"/>
        <end position="1574"/>
    </location>
</feature>
<keyword evidence="2 7" id="KW-0963">Cytoplasm</keyword>
<dbReference type="Bgee" id="ENSGGOG00000027310">
    <property type="expression patterns" value="Expressed in frontal cortex and 6 other cell types or tissues"/>
</dbReference>
<feature type="compositionally biased region" description="Basic and acidic residues" evidence="8">
    <location>
        <begin position="1407"/>
        <end position="1425"/>
    </location>
</feature>
<feature type="domain" description="MAP2/Tau projection" evidence="9">
    <location>
        <begin position="377"/>
        <end position="1505"/>
    </location>
</feature>
<dbReference type="FunCoup" id="G3RLX2">
    <property type="interactions" value="504"/>
</dbReference>
<dbReference type="InterPro" id="IPR001084">
    <property type="entry name" value="MAP_tubulin-bd_rpt"/>
</dbReference>
<dbReference type="InParanoid" id="G3RLX2"/>
<evidence type="ECO:0000256" key="1">
    <source>
        <dbReference type="ARBA" id="ARBA00004245"/>
    </source>
</evidence>
<dbReference type="PANTHER" id="PTHR11501:SF15">
    <property type="entry name" value="MICROTUBULE-ASSOCIATED PROTEIN 2"/>
    <property type="match status" value="1"/>
</dbReference>
<dbReference type="GO" id="GO:0002162">
    <property type="term" value="F:dystroglycan binding"/>
    <property type="evidence" value="ECO:0007669"/>
    <property type="project" value="Ensembl"/>
</dbReference>
<evidence type="ECO:0000313" key="10">
    <source>
        <dbReference type="Ensembl" id="ENSGGOP00000016785.1"/>
    </source>
</evidence>
<evidence type="ECO:0000313" key="11">
    <source>
        <dbReference type="Proteomes" id="UP000001519"/>
    </source>
</evidence>
<dbReference type="Proteomes" id="UP000001519">
    <property type="component" value="Chromosome 2B"/>
</dbReference>
<proteinExistence type="predicted"/>
<keyword evidence="4 7" id="KW-0493">Microtubule</keyword>
<dbReference type="GO" id="GO:0005886">
    <property type="term" value="C:plasma membrane"/>
    <property type="evidence" value="ECO:0007669"/>
    <property type="project" value="Ensembl"/>
</dbReference>
<dbReference type="PROSITE" id="PS51491">
    <property type="entry name" value="TAU_MAP_2"/>
    <property type="match status" value="3"/>
</dbReference>
<protein>
    <recommendedName>
        <fullName evidence="7">Microtubule-associated protein</fullName>
    </recommendedName>
</protein>
<dbReference type="GO" id="GO:0048813">
    <property type="term" value="P:dendrite morphogenesis"/>
    <property type="evidence" value="ECO:0007669"/>
    <property type="project" value="Ensembl"/>
</dbReference>
<evidence type="ECO:0000256" key="3">
    <source>
        <dbReference type="ARBA" id="ARBA00022553"/>
    </source>
</evidence>
<feature type="compositionally biased region" description="Basic and acidic residues" evidence="8">
    <location>
        <begin position="1440"/>
        <end position="1459"/>
    </location>
</feature>
<sequence>MADERKDEAKAPHWTSAPLTEASAHSHPPEIKDQGGAGEGLVRSANGFPYREDEEGAFGEHGSQGTYSNTKENGINGELTSADRETAEEVSARIVQVVTAEAVAVLKGEQEKEAQHKDQTAALPLAAEETANLPPSPPPSPASEQTVTVEEDLLTASKMEFHDQQELTPSAAEPSEQKEKESEKQSKPGEDLKHAALVSQPETTKTYPDKKDMQGTEEEKAPLALFGHTLVASLEDMKQKTEPSLVVPGIDLPKEPPTPKEQKDWFIEMPTEAKKDEWGLVAPISPGPLTPMREKDVFDDIPKWEGKQFDSPMPSPFQGGSFTLPLDVMKNEIVTETSPFAPAFLQPDDKKSLQQISGPATAKDSFKIEEPHEAKPDKMAEAPPSEAMTLPKDAHIPVVEEYVTGKVLEEEKEAINQETVRQKDTFTPSGQEPILTEKETEPKLEEKTTISDKEAVPKESKPPKPADEETGIIQTSTEHTFSEQKDQEPTTDMLKQDSFPVSLEQAVTDSALTSKTLEKAMTEPSALIEKSSIQELFEMRVDDKDKIEGVGAATSAELDMPFYEDKSGMSKYFETSALKEEATKSIEPGSDYYELSDTRESVQESIDTMSPMHKNGDKEFQTGKESQPSPPAQEAGYSTLAQSYPSDLPEEPSSPQERMFTIDPKVYGEKRDLHSKNKDDLTLSRSLGLGGRSAIEQRSMSINLPMSCLDSIALGFNFGRGHDLSPLASDILTNTSGSMDEGDDYLPATTPALEKAPCFPVESKEEEQIEKVKATGEESTQVETSCESPFLAKDFYKNGTVMAPDLPEMLDLAGTRSRLASVSADAEVARRKSVPSETVVEDSRTGLPPVTDENHVIVKTDSQLEDLGYCVFNKYTVPLPSPVQDSENLSGESGTFYEGTDDKVRRDLATDLSLIEVKLAAAGRVKDEFSVDKEASAHISGDKSGLSKEFDQEKKANDRLDTVLEKSEEHADSKERAKKTEEAGDEIETFGLGVTYEQALAKDLSIPTDASSEKAEKGLSSVPEIAEVEPSKKVEQGLDFAVQGQLDVKISDFGQMASGLNIDDRRATELKLEATQDMTPSSKAPQEADAFMGVESGHMKEGTKVSETEVKEKVAKPDLVHQEAVDKEESYESSGEHESLTMESLKADEGKKETSPESSLIQDEIAVKLSVEIPCPPAVSEADLATDERADVQMEFIQGPKEESKETPDISITPSDVAEPLHETIVSEPAEIQSEEEEIEAQGEYDKLLFRSDTLQITDLGVSGAREEFVETCPSEHKGVIESVVTIEDDFITVVQTTTDEGESGSHSVRFAALEQPEVERRPSPHEEEEFEVEEAAEAQAEPKDGSPEAPASPEREEVALSEYKTETYDDYKDETTIDDSIMDADSLWVDTQDDDRSIMTEQLETIPKEEKAEKEARRSSLEKHRKEKPFKTGRGRISTPERKVAKKEPSTVSRDEVRRKKAVYKKAELAKKTEVQAHSPSRKFILKPAIKYTRPTHLSCVKRKTTAAGGESALAPSVFKQAKDKVSDGVTKSPEKRSSLPRPSSILPPRRGVSGDRDENSFSLNSSISSSARRTTRSEPIRRAGKSGTSTPTTPGSTAITPGTPPSYSSRTPGTPGTPSYPRTPHTPGTPKSAILVPSEKKVAIIRTPPKSPATPKQLRLINQPLPDLKNVKSKIGSTDNIKYQPKGGQVQIVTKKIDLSHVTSKCGSLKNIRHRPGGGRVKIESVKLDFKEKAQAKVGSLDNAHHVPGGGNVKIDSQKLNFREHAKARVDHGAEIITQSPGRSSVASPRRLSNVSSSGSINLLESPQLATLAEDVTAALAKQGL</sequence>
<dbReference type="PROSITE" id="PS00229">
    <property type="entry name" value="TAU_MAP_1"/>
    <property type="match status" value="1"/>
</dbReference>
<dbReference type="PANTHER" id="PTHR11501">
    <property type="entry name" value="MICROTUBULE-ASSOCIATED PROTEIN"/>
    <property type="match status" value="1"/>
</dbReference>
<evidence type="ECO:0000256" key="6">
    <source>
        <dbReference type="ARBA" id="ARBA00023212"/>
    </source>
</evidence>
<feature type="compositionally biased region" description="Basic and acidic residues" evidence="8">
    <location>
        <begin position="1"/>
        <end position="11"/>
    </location>
</feature>
<gene>
    <name evidence="10" type="primary">MAP2</name>
</gene>
<feature type="region of interest" description="Disordered" evidence="8">
    <location>
        <begin position="340"/>
        <end position="393"/>
    </location>
</feature>
<dbReference type="InterPro" id="IPR013588">
    <property type="entry name" value="MAP2_projctn"/>
</dbReference>
<feature type="compositionally biased region" description="Basic and acidic residues" evidence="8">
    <location>
        <begin position="435"/>
        <end position="467"/>
    </location>
</feature>
<feature type="compositionally biased region" description="Basic and acidic residues" evidence="8">
    <location>
        <begin position="1354"/>
        <end position="1376"/>
    </location>
</feature>
<comment type="subcellular location">
    <subcellularLocation>
        <location evidence="1 7">Cytoplasm</location>
        <location evidence="1 7">Cytoskeleton</location>
    </subcellularLocation>
</comment>
<reference evidence="10" key="4">
    <citation type="submission" date="2025-09" db="UniProtKB">
        <authorList>
            <consortium name="Ensembl"/>
        </authorList>
    </citation>
    <scope>IDENTIFICATION</scope>
</reference>
<feature type="region of interest" description="Disordered" evidence="8">
    <location>
        <begin position="1471"/>
        <end position="1490"/>
    </location>
</feature>
<dbReference type="Pfam" id="PF00418">
    <property type="entry name" value="Tubulin-binding"/>
    <property type="match status" value="3"/>
</dbReference>
<dbReference type="OMA" id="FDQERKV"/>
<feature type="region of interest" description="Disordered" evidence="8">
    <location>
        <begin position="1197"/>
        <end position="1216"/>
    </location>
</feature>
<evidence type="ECO:0000256" key="8">
    <source>
        <dbReference type="SAM" id="MobiDB-lite"/>
    </source>
</evidence>
<dbReference type="GO" id="GO:0008017">
    <property type="term" value="F:microtubule binding"/>
    <property type="evidence" value="ECO:0000318"/>
    <property type="project" value="GO_Central"/>
</dbReference>
<keyword evidence="6 7" id="KW-0206">Cytoskeleton</keyword>
<dbReference type="CTD" id="4133"/>
<feature type="compositionally biased region" description="Polar residues" evidence="8">
    <location>
        <begin position="63"/>
        <end position="73"/>
    </location>
</feature>
<feature type="compositionally biased region" description="Low complexity" evidence="8">
    <location>
        <begin position="1541"/>
        <end position="1552"/>
    </location>
</feature>
<dbReference type="Pfam" id="PF08377">
    <property type="entry name" value="MAP2_projctn"/>
    <property type="match status" value="1"/>
</dbReference>
<feature type="region of interest" description="Disordered" evidence="8">
    <location>
        <begin position="1"/>
        <end position="89"/>
    </location>
</feature>
<dbReference type="GeneID" id="101125164"/>
<dbReference type="InterPro" id="IPR027324">
    <property type="entry name" value="MAP2/MAP4/Tau"/>
</dbReference>
<feature type="compositionally biased region" description="Basic and acidic residues" evidence="8">
    <location>
        <begin position="945"/>
        <end position="982"/>
    </location>
</feature>
<name>G3RLX2_GORGO</name>
<keyword evidence="3" id="KW-0597">Phosphoprotein</keyword>
<dbReference type="GO" id="GO:0005929">
    <property type="term" value="C:cilium"/>
    <property type="evidence" value="ECO:0007669"/>
    <property type="project" value="Ensembl"/>
</dbReference>
<evidence type="ECO:0000256" key="2">
    <source>
        <dbReference type="ARBA" id="ARBA00022490"/>
    </source>
</evidence>
<feature type="region of interest" description="Disordered" evidence="8">
    <location>
        <begin position="109"/>
        <end position="221"/>
    </location>
</feature>
<evidence type="ECO:0000256" key="5">
    <source>
        <dbReference type="ARBA" id="ARBA00022737"/>
    </source>
</evidence>
<feature type="compositionally biased region" description="Basic and acidic residues" evidence="8">
    <location>
        <begin position="109"/>
        <end position="119"/>
    </location>
</feature>
<feature type="region of interest" description="Disordered" evidence="8">
    <location>
        <begin position="1073"/>
        <end position="1160"/>
    </location>
</feature>
<dbReference type="GO" id="GO:0021954">
    <property type="term" value="P:central nervous system neuron development"/>
    <property type="evidence" value="ECO:0007669"/>
    <property type="project" value="Ensembl"/>
</dbReference>
<feature type="compositionally biased region" description="Low complexity" evidence="8">
    <location>
        <begin position="120"/>
        <end position="133"/>
    </location>
</feature>
<dbReference type="GO" id="GO:0043005">
    <property type="term" value="C:neuron projection"/>
    <property type="evidence" value="ECO:0000318"/>
    <property type="project" value="GO_Central"/>
</dbReference>
<feature type="region of interest" description="Disordered" evidence="8">
    <location>
        <begin position="414"/>
        <end position="495"/>
    </location>
</feature>
<dbReference type="STRING" id="9593.ENSGGOP00000016785"/>
<feature type="region of interest" description="Disordered" evidence="8">
    <location>
        <begin position="931"/>
        <end position="990"/>
    </location>
</feature>
<dbReference type="GeneTree" id="ENSGT00940000156597"/>
<keyword evidence="5" id="KW-0677">Repeat</keyword>
<dbReference type="GO" id="GO:0005829">
    <property type="term" value="C:cytosol"/>
    <property type="evidence" value="ECO:0007669"/>
    <property type="project" value="Ensembl"/>
</dbReference>
<feature type="compositionally biased region" description="Basic and acidic residues" evidence="8">
    <location>
        <begin position="1522"/>
        <end position="1539"/>
    </location>
</feature>
<feature type="compositionally biased region" description="Basic residues" evidence="8">
    <location>
        <begin position="1426"/>
        <end position="1435"/>
    </location>
</feature>
<evidence type="ECO:0000256" key="7">
    <source>
        <dbReference type="RuleBase" id="RU000686"/>
    </source>
</evidence>
<dbReference type="EMBL" id="CABD030018398">
    <property type="status" value="NOT_ANNOTATED_CDS"/>
    <property type="molecule type" value="Genomic_DNA"/>
</dbReference>
<feature type="compositionally biased region" description="Basic and acidic residues" evidence="8">
    <location>
        <begin position="1097"/>
        <end position="1155"/>
    </location>
</feature>
<feature type="region of interest" description="Disordered" evidence="8">
    <location>
        <begin position="1506"/>
        <end position="1638"/>
    </location>
</feature>
<feature type="region of interest" description="Disordered" evidence="8">
    <location>
        <begin position="1403"/>
        <end position="1461"/>
    </location>
</feature>
<reference evidence="10" key="3">
    <citation type="submission" date="2025-08" db="UniProtKB">
        <authorList>
            <consortium name="Ensembl"/>
        </authorList>
    </citation>
    <scope>IDENTIFICATION</scope>
</reference>
<feature type="compositionally biased region" description="Acidic residues" evidence="8">
    <location>
        <begin position="1327"/>
        <end position="1337"/>
    </location>
</feature>
<evidence type="ECO:0000256" key="4">
    <source>
        <dbReference type="ARBA" id="ARBA00022701"/>
    </source>
</evidence>